<evidence type="ECO:0000256" key="1">
    <source>
        <dbReference type="SAM" id="MobiDB-lite"/>
    </source>
</evidence>
<dbReference type="OrthoDB" id="560634at2"/>
<dbReference type="EMBL" id="CP000806">
    <property type="protein sequence ID" value="ACB49886.1"/>
    <property type="molecule type" value="Genomic_DNA"/>
</dbReference>
<dbReference type="RefSeq" id="WP_009546617.1">
    <property type="nucleotide sequence ID" value="NC_010546.1"/>
</dbReference>
<sequence>MNPDTIFQLLQQSFRVGVGFTAAILETLQDPQKRNKTLSELQQEIAQKIEEWAKKGEITEKEAREFVDQWLNSQSSPNSPQGYPSSTNTKANVNQEIQQLTEKIITLRQELEDLREKKKS</sequence>
<name>B1WPA4_CROS5</name>
<organism evidence="2 3">
    <name type="scientific">Crocosphaera subtropica (strain ATCC 51142 / BH68)</name>
    <name type="common">Cyanothece sp. (strain ATCC 51142)</name>
    <dbReference type="NCBI Taxonomy" id="43989"/>
    <lineage>
        <taxon>Bacteria</taxon>
        <taxon>Bacillati</taxon>
        <taxon>Cyanobacteriota</taxon>
        <taxon>Cyanophyceae</taxon>
        <taxon>Oscillatoriophycideae</taxon>
        <taxon>Chroococcales</taxon>
        <taxon>Aphanothecaceae</taxon>
        <taxon>Crocosphaera</taxon>
        <taxon>Crocosphaera subtropica</taxon>
    </lineage>
</organism>
<keyword evidence="3" id="KW-1185">Reference proteome</keyword>
<proteinExistence type="predicted"/>
<protein>
    <submittedName>
        <fullName evidence="2">Uncharacterized protein</fullName>
    </submittedName>
</protein>
<dbReference type="AlphaFoldDB" id="B1WPA4"/>
<accession>B1WPA4</accession>
<reference evidence="2 3" key="1">
    <citation type="journal article" date="2008" name="Proc. Natl. Acad. Sci. U.S.A.">
        <title>The genome of Cyanothece 51142, a unicellular diazotrophic cyanobacterium important in the marine nitrogen cycle.</title>
        <authorList>
            <person name="Welsh E.A."/>
            <person name="Liberton M."/>
            <person name="Stoeckel J."/>
            <person name="Loh T."/>
            <person name="Elvitigala T."/>
            <person name="Wang C."/>
            <person name="Wollam A."/>
            <person name="Fulton R.S."/>
            <person name="Clifton S.W."/>
            <person name="Jacobs J.M."/>
            <person name="Aurora R."/>
            <person name="Ghosh B.K."/>
            <person name="Sherman L.A."/>
            <person name="Smith R.D."/>
            <person name="Wilson R.K."/>
            <person name="Pakrasi H.B."/>
        </authorList>
    </citation>
    <scope>NUCLEOTIDE SEQUENCE [LARGE SCALE GENOMIC DNA]</scope>
    <source>
        <strain evidence="3">ATCC 51142 / BH68</strain>
    </source>
</reference>
<dbReference type="Proteomes" id="UP000001203">
    <property type="component" value="Chromosome circular"/>
</dbReference>
<dbReference type="STRING" id="43989.cce_0535"/>
<dbReference type="KEGG" id="cyt:cce_0535"/>
<dbReference type="eggNOG" id="COG3937">
    <property type="taxonomic scope" value="Bacteria"/>
</dbReference>
<evidence type="ECO:0000313" key="2">
    <source>
        <dbReference type="EMBL" id="ACB49886.1"/>
    </source>
</evidence>
<dbReference type="HOGENOM" id="CLU_155150_0_0_3"/>
<evidence type="ECO:0000313" key="3">
    <source>
        <dbReference type="Proteomes" id="UP000001203"/>
    </source>
</evidence>
<gene>
    <name evidence="2" type="ordered locus">cce_0535</name>
</gene>
<feature type="region of interest" description="Disordered" evidence="1">
    <location>
        <begin position="71"/>
        <end position="92"/>
    </location>
</feature>